<keyword evidence="13" id="KW-1185">Reference proteome</keyword>
<evidence type="ECO:0000256" key="1">
    <source>
        <dbReference type="ARBA" id="ARBA00004448"/>
    </source>
</evidence>
<dbReference type="AlphaFoldDB" id="A0A8J5XBB7"/>
<keyword evidence="5" id="KW-0677">Repeat</keyword>
<dbReference type="InterPro" id="IPR050391">
    <property type="entry name" value="Mito_Metabolite_Transporter"/>
</dbReference>
<dbReference type="GO" id="GO:0005743">
    <property type="term" value="C:mitochondrial inner membrane"/>
    <property type="evidence" value="ECO:0007669"/>
    <property type="project" value="UniProtKB-SubCell"/>
</dbReference>
<dbReference type="Gene3D" id="1.50.40.10">
    <property type="entry name" value="Mitochondrial carrier domain"/>
    <property type="match status" value="1"/>
</dbReference>
<reference evidence="12" key="1">
    <citation type="submission" date="2021-05" db="EMBL/GenBank/DDBJ databases">
        <title>The genome of the haptophyte Pavlova lutheri (Diacronema luteri, Pavlovales) - a model for lipid biosynthesis in eukaryotic algae.</title>
        <authorList>
            <person name="Hulatt C.J."/>
            <person name="Posewitz M.C."/>
        </authorList>
    </citation>
    <scope>NUCLEOTIDE SEQUENCE</scope>
    <source>
        <strain evidence="12">NIVA-4/92</strain>
    </source>
</reference>
<dbReference type="SUPFAM" id="SSF103506">
    <property type="entry name" value="Mitochondrial carrier"/>
    <property type="match status" value="1"/>
</dbReference>
<dbReference type="Proteomes" id="UP000751190">
    <property type="component" value="Unassembled WGS sequence"/>
</dbReference>
<dbReference type="Pfam" id="PF00153">
    <property type="entry name" value="Mito_carr"/>
    <property type="match status" value="3"/>
</dbReference>
<keyword evidence="3 11" id="KW-0813">Transport</keyword>
<evidence type="ECO:0000313" key="12">
    <source>
        <dbReference type="EMBL" id="KAG8460332.1"/>
    </source>
</evidence>
<evidence type="ECO:0000256" key="11">
    <source>
        <dbReference type="RuleBase" id="RU000488"/>
    </source>
</evidence>
<accession>A0A8J5XBB7</accession>
<evidence type="ECO:0000256" key="4">
    <source>
        <dbReference type="ARBA" id="ARBA00022692"/>
    </source>
</evidence>
<dbReference type="OrthoDB" id="448427at2759"/>
<comment type="caution">
    <text evidence="12">The sequence shown here is derived from an EMBL/GenBank/DDBJ whole genome shotgun (WGS) entry which is preliminary data.</text>
</comment>
<evidence type="ECO:0000256" key="3">
    <source>
        <dbReference type="ARBA" id="ARBA00022448"/>
    </source>
</evidence>
<evidence type="ECO:0000313" key="13">
    <source>
        <dbReference type="Proteomes" id="UP000751190"/>
    </source>
</evidence>
<organism evidence="12 13">
    <name type="scientific">Diacronema lutheri</name>
    <name type="common">Unicellular marine alga</name>
    <name type="synonym">Monochrysis lutheri</name>
    <dbReference type="NCBI Taxonomy" id="2081491"/>
    <lineage>
        <taxon>Eukaryota</taxon>
        <taxon>Haptista</taxon>
        <taxon>Haptophyta</taxon>
        <taxon>Pavlovophyceae</taxon>
        <taxon>Pavlovales</taxon>
        <taxon>Pavlovaceae</taxon>
        <taxon>Diacronema</taxon>
    </lineage>
</organism>
<dbReference type="InterPro" id="IPR023395">
    <property type="entry name" value="MCP_dom_sf"/>
</dbReference>
<protein>
    <submittedName>
        <fullName evidence="12">Uncharacterized protein</fullName>
    </submittedName>
</protein>
<feature type="repeat" description="Solcar" evidence="10">
    <location>
        <begin position="107"/>
        <end position="198"/>
    </location>
</feature>
<proteinExistence type="inferred from homology"/>
<keyword evidence="4 10" id="KW-0812">Transmembrane</keyword>
<sequence length="304" mass="32655">MESTRPAGSRPAPAWWWAAKPFINGGTVATIGITFFNPIDVIKTRLQIAGGGSPFAMGARMVRTEGFTSLYAGISAQYLRAWTYQTARLGAYRSLVDVMQPAPGQPTPLWQKAMAGLTAGAFGAVIGNPAELSIIRMQSDAALPEAQRRNYKGIGDALYRVIRTEGILALWTGSGPTIVRAMALNCGALASYDQAKEAIDELVGQKDSRVGIAGASLLSGVVGSVFSLPFDYVKTQIQRMKPDPTSGELPFSGALQCFTKTLAEHGPLRFYAGLGTYTTRIAPMITLTWLLLEQLSALEKRYGL</sequence>
<dbReference type="PANTHER" id="PTHR45618">
    <property type="entry name" value="MITOCHONDRIAL DICARBOXYLATE CARRIER-RELATED"/>
    <property type="match status" value="1"/>
</dbReference>
<keyword evidence="6" id="KW-0999">Mitochondrion inner membrane</keyword>
<comment type="subcellular location">
    <subcellularLocation>
        <location evidence="1">Mitochondrion inner membrane</location>
        <topology evidence="1">Multi-pass membrane protein</topology>
    </subcellularLocation>
</comment>
<gene>
    <name evidence="12" type="ORF">KFE25_011823</name>
</gene>
<dbReference type="FunFam" id="1.50.40.10:FF:000009">
    <property type="entry name" value="Mitochondrial 2-oxoglutarate/malate carrier protein"/>
    <property type="match status" value="1"/>
</dbReference>
<evidence type="ECO:0000256" key="5">
    <source>
        <dbReference type="ARBA" id="ARBA00022737"/>
    </source>
</evidence>
<evidence type="ECO:0000256" key="6">
    <source>
        <dbReference type="ARBA" id="ARBA00022792"/>
    </source>
</evidence>
<feature type="repeat" description="Solcar" evidence="10">
    <location>
        <begin position="207"/>
        <end position="298"/>
    </location>
</feature>
<dbReference type="PROSITE" id="PS50920">
    <property type="entry name" value="SOLCAR"/>
    <property type="match status" value="3"/>
</dbReference>
<evidence type="ECO:0000256" key="8">
    <source>
        <dbReference type="ARBA" id="ARBA00023128"/>
    </source>
</evidence>
<dbReference type="EMBL" id="JAGTXO010000033">
    <property type="protein sequence ID" value="KAG8460332.1"/>
    <property type="molecule type" value="Genomic_DNA"/>
</dbReference>
<feature type="repeat" description="Solcar" evidence="10">
    <location>
        <begin position="16"/>
        <end position="98"/>
    </location>
</feature>
<dbReference type="InterPro" id="IPR018108">
    <property type="entry name" value="MCP_transmembrane"/>
</dbReference>
<dbReference type="OMA" id="TLWRGAI"/>
<evidence type="ECO:0000256" key="10">
    <source>
        <dbReference type="PROSITE-ProRule" id="PRU00282"/>
    </source>
</evidence>
<evidence type="ECO:0000256" key="9">
    <source>
        <dbReference type="ARBA" id="ARBA00023136"/>
    </source>
</evidence>
<keyword evidence="8" id="KW-0496">Mitochondrion</keyword>
<evidence type="ECO:0000256" key="7">
    <source>
        <dbReference type="ARBA" id="ARBA00022989"/>
    </source>
</evidence>
<comment type="similarity">
    <text evidence="2 11">Belongs to the mitochondrial carrier (TC 2.A.29) family.</text>
</comment>
<evidence type="ECO:0000256" key="2">
    <source>
        <dbReference type="ARBA" id="ARBA00006375"/>
    </source>
</evidence>
<name>A0A8J5XBB7_DIALT</name>
<keyword evidence="7" id="KW-1133">Transmembrane helix</keyword>
<keyword evidence="9 10" id="KW-0472">Membrane</keyword>